<evidence type="ECO:0000256" key="7">
    <source>
        <dbReference type="ARBA" id="ARBA00022898"/>
    </source>
</evidence>
<dbReference type="Pfam" id="PF09084">
    <property type="entry name" value="NMT1"/>
    <property type="match status" value="1"/>
</dbReference>
<evidence type="ECO:0000256" key="5">
    <source>
        <dbReference type="ARBA" id="ARBA00022679"/>
    </source>
</evidence>
<comment type="subunit">
    <text evidence="4">Homodimer.</text>
</comment>
<gene>
    <name evidence="13" type="ORF">RBR11_10325</name>
</gene>
<keyword evidence="9" id="KW-0408">Iron</keyword>
<dbReference type="RefSeq" id="WP_308489245.1">
    <property type="nucleotide sequence ID" value="NZ_JAVFCB010000005.1"/>
</dbReference>
<evidence type="ECO:0000256" key="9">
    <source>
        <dbReference type="ARBA" id="ARBA00023004"/>
    </source>
</evidence>
<dbReference type="Proteomes" id="UP001230289">
    <property type="component" value="Unassembled WGS sequence"/>
</dbReference>
<evidence type="ECO:0000256" key="2">
    <source>
        <dbReference type="ARBA" id="ARBA00004948"/>
    </source>
</evidence>
<comment type="pathway">
    <text evidence="2">Cofactor biosynthesis; thiamine diphosphate biosynthesis.</text>
</comment>
<keyword evidence="7" id="KW-0663">Pyridoxal phosphate</keyword>
<dbReference type="PANTHER" id="PTHR31528:SF1">
    <property type="entry name" value="4-AMINO-5-HYDROXYMETHYL-2-METHYLPYRIMIDINE PHOSPHATE SYNTHASE THI11-RELATED"/>
    <property type="match status" value="1"/>
</dbReference>
<organism evidence="13 14">
    <name type="scientific">Microbacterium capsulatum</name>
    <dbReference type="NCBI Taxonomy" id="3041921"/>
    <lineage>
        <taxon>Bacteria</taxon>
        <taxon>Bacillati</taxon>
        <taxon>Actinomycetota</taxon>
        <taxon>Actinomycetes</taxon>
        <taxon>Micrococcales</taxon>
        <taxon>Microbacteriaceae</taxon>
        <taxon>Microbacterium</taxon>
    </lineage>
</organism>
<reference evidence="13 14" key="1">
    <citation type="submission" date="2023-08" db="EMBL/GenBank/DDBJ databases">
        <title>Microbacterium sp. nov., isolated from a waste landfill.</title>
        <authorList>
            <person name="Wen W."/>
        </authorList>
    </citation>
    <scope>NUCLEOTIDE SEQUENCE [LARGE SCALE GENOMIC DNA]</scope>
    <source>
        <strain evidence="13 14">ASV81</strain>
    </source>
</reference>
<keyword evidence="14" id="KW-1185">Reference proteome</keyword>
<protein>
    <recommendedName>
        <fullName evidence="10">Thiamine pyrimidine synthase</fullName>
    </recommendedName>
</protein>
<comment type="function">
    <text evidence="1">Responsible for the formation of the pyrimidine heterocycle in the thiamine biosynthesis pathway. Catalyzes the formation of hydroxymethylpyrimidine phosphate (HMP-P) from histidine and pyridoxal phosphate (PLP). The protein uses PLP and the active site histidine to form HMP-P, generating an inactive enzyme. The enzyme can only undergo a single turnover, which suggests it is a suicide enzyme.</text>
</comment>
<evidence type="ECO:0000313" key="14">
    <source>
        <dbReference type="Proteomes" id="UP001230289"/>
    </source>
</evidence>
<evidence type="ECO:0000313" key="13">
    <source>
        <dbReference type="EMBL" id="MDQ4214310.1"/>
    </source>
</evidence>
<keyword evidence="6" id="KW-0479">Metal-binding</keyword>
<evidence type="ECO:0000256" key="3">
    <source>
        <dbReference type="ARBA" id="ARBA00009406"/>
    </source>
</evidence>
<comment type="similarity">
    <text evidence="3">Belongs to the NMT1/THI5 family.</text>
</comment>
<evidence type="ECO:0000259" key="12">
    <source>
        <dbReference type="Pfam" id="PF09084"/>
    </source>
</evidence>
<proteinExistence type="inferred from homology"/>
<evidence type="ECO:0000256" key="4">
    <source>
        <dbReference type="ARBA" id="ARBA00011738"/>
    </source>
</evidence>
<dbReference type="Gene3D" id="3.40.190.10">
    <property type="entry name" value="Periplasmic binding protein-like II"/>
    <property type="match status" value="2"/>
</dbReference>
<keyword evidence="5" id="KW-0808">Transferase</keyword>
<accession>A0ABU0XKS7</accession>
<evidence type="ECO:0000256" key="6">
    <source>
        <dbReference type="ARBA" id="ARBA00022723"/>
    </source>
</evidence>
<evidence type="ECO:0000256" key="11">
    <source>
        <dbReference type="ARBA" id="ARBA00048179"/>
    </source>
</evidence>
<keyword evidence="8" id="KW-0784">Thiamine biosynthesis</keyword>
<evidence type="ECO:0000256" key="10">
    <source>
        <dbReference type="ARBA" id="ARBA00033171"/>
    </source>
</evidence>
<comment type="catalytic activity">
    <reaction evidence="11">
        <text>N(6)-(pyridoxal phosphate)-L-lysyl-[4-amino-5-hydroxymethyl-2-methylpyrimidine phosphate synthase] + L-histidyl-[4-amino-5-hydroxymethyl-2-methylpyrimidine phosphate synthase] + 2 Fe(3+) + 4 H2O = L-lysyl-[4-amino-5-hydroxymethyl-2-methylpyrimidine phosphate synthase] + (2S)-2-amino-5-hydroxy-4-oxopentanoyl-[4-amino-5-hydroxymethyl-2-methylpyrimidine phosphate synthase] + 4-amino-2-methyl-5-(phosphooxymethyl)pyrimidine + 3-oxopropanoate + 2 Fe(2+) + 2 H(+)</text>
        <dbReference type="Rhea" id="RHEA:65756"/>
        <dbReference type="Rhea" id="RHEA-COMP:16892"/>
        <dbReference type="Rhea" id="RHEA-COMP:16893"/>
        <dbReference type="Rhea" id="RHEA-COMP:16894"/>
        <dbReference type="Rhea" id="RHEA-COMP:16895"/>
        <dbReference type="ChEBI" id="CHEBI:15377"/>
        <dbReference type="ChEBI" id="CHEBI:15378"/>
        <dbReference type="ChEBI" id="CHEBI:29033"/>
        <dbReference type="ChEBI" id="CHEBI:29034"/>
        <dbReference type="ChEBI" id="CHEBI:29969"/>
        <dbReference type="ChEBI" id="CHEBI:29979"/>
        <dbReference type="ChEBI" id="CHEBI:33190"/>
        <dbReference type="ChEBI" id="CHEBI:58354"/>
        <dbReference type="ChEBI" id="CHEBI:143915"/>
        <dbReference type="ChEBI" id="CHEBI:157692"/>
    </reaction>
    <physiologicalReaction direction="left-to-right" evidence="11">
        <dbReference type="Rhea" id="RHEA:65757"/>
    </physiologicalReaction>
</comment>
<comment type="caution">
    <text evidence="13">The sequence shown here is derived from an EMBL/GenBank/DDBJ whole genome shotgun (WGS) entry which is preliminary data.</text>
</comment>
<name>A0ABU0XKS7_9MICO</name>
<sequence>MDTLNLVSTGWGQNYLVHNLAEQSGYFAEQDLEVIRDPQDPWEDLLDKLADGTADVALGGLWVPAMLHGSDRDLVCVGQLNGRYAQEVVLRTPVEGFTLPDLRGKTIVVPGAGGTAGYTFLAGVMKEAGVDPRDCRFVRDLSTELLTECFESGLGDAILVDLYTAASLQARGAGAMSYNLARLGGPVPNSVYYVRRDRVEELSDRVGRMLIGVQRAMDRVMSEKVPELLSIGTQVLPHADPAVLEPVIDYLLATQTWESTRITRESYERWIAFQHDVPLFRDPIPYEDLVDVTAMDMATELEPA</sequence>
<dbReference type="SUPFAM" id="SSF53850">
    <property type="entry name" value="Periplasmic binding protein-like II"/>
    <property type="match status" value="1"/>
</dbReference>
<dbReference type="EMBL" id="JAVFCB010000005">
    <property type="protein sequence ID" value="MDQ4214310.1"/>
    <property type="molecule type" value="Genomic_DNA"/>
</dbReference>
<dbReference type="InterPro" id="IPR027939">
    <property type="entry name" value="NMT1/THI5"/>
</dbReference>
<feature type="domain" description="SsuA/THI5-like" evidence="12">
    <location>
        <begin position="20"/>
        <end position="222"/>
    </location>
</feature>
<evidence type="ECO:0000256" key="8">
    <source>
        <dbReference type="ARBA" id="ARBA00022977"/>
    </source>
</evidence>
<dbReference type="InterPro" id="IPR015168">
    <property type="entry name" value="SsuA/THI5"/>
</dbReference>
<evidence type="ECO:0000256" key="1">
    <source>
        <dbReference type="ARBA" id="ARBA00003469"/>
    </source>
</evidence>
<dbReference type="PANTHER" id="PTHR31528">
    <property type="entry name" value="4-AMINO-5-HYDROXYMETHYL-2-METHYLPYRIMIDINE PHOSPHATE SYNTHASE THI11-RELATED"/>
    <property type="match status" value="1"/>
</dbReference>